<dbReference type="RefSeq" id="WP_062407966.1">
    <property type="nucleotide sequence ID" value="NZ_BJCS01000003.1"/>
</dbReference>
<dbReference type="AlphaFoldDB" id="A0A0U2U5Y9"/>
<accession>A0A0U2U5Y9</accession>
<dbReference type="InterPro" id="IPR037925">
    <property type="entry name" value="FlgE/F/G-like"/>
</dbReference>
<dbReference type="PANTHER" id="PTHR30435">
    <property type="entry name" value="FLAGELLAR PROTEIN"/>
    <property type="match status" value="1"/>
</dbReference>
<gene>
    <name evidence="8" type="ORF">IJ22_12640</name>
</gene>
<dbReference type="Proteomes" id="UP000061660">
    <property type="component" value="Chromosome"/>
</dbReference>
<comment type="subcellular location">
    <subcellularLocation>
        <location evidence="1 4">Bacterial flagellum basal body</location>
    </subcellularLocation>
</comment>
<comment type="similarity">
    <text evidence="2 4">Belongs to the flagella basal body rod proteins family.</text>
</comment>
<feature type="domain" description="Flagellar basal body rod protein N-terminal" evidence="5">
    <location>
        <begin position="5"/>
        <end position="35"/>
    </location>
</feature>
<evidence type="ECO:0000313" key="9">
    <source>
        <dbReference type="Proteomes" id="UP000061660"/>
    </source>
</evidence>
<evidence type="ECO:0000259" key="5">
    <source>
        <dbReference type="Pfam" id="PF00460"/>
    </source>
</evidence>
<evidence type="ECO:0000256" key="2">
    <source>
        <dbReference type="ARBA" id="ARBA00009677"/>
    </source>
</evidence>
<dbReference type="Pfam" id="PF00460">
    <property type="entry name" value="Flg_bb_rod"/>
    <property type="match status" value="1"/>
</dbReference>
<reference evidence="9" key="1">
    <citation type="submission" date="2015-12" db="EMBL/GenBank/DDBJ databases">
        <title>Complete genome sequences of two moderately thermophilic Paenibacillus species.</title>
        <authorList>
            <person name="Butler R.III."/>
            <person name="Wang J."/>
            <person name="Stark B.C."/>
            <person name="Pombert J.-F."/>
        </authorList>
    </citation>
    <scope>NUCLEOTIDE SEQUENCE [LARGE SCALE GENOMIC DNA]</scope>
    <source>
        <strain evidence="9">32O-Y</strain>
    </source>
</reference>
<name>A0A0U2U5Y9_9BACL</name>
<dbReference type="GO" id="GO:0009424">
    <property type="term" value="C:bacterial-type flagellum hook"/>
    <property type="evidence" value="ECO:0007669"/>
    <property type="project" value="TreeGrafter"/>
</dbReference>
<dbReference type="NCBIfam" id="TIGR03506">
    <property type="entry name" value="FlgEFG_subfam"/>
    <property type="match status" value="1"/>
</dbReference>
<evidence type="ECO:0000256" key="4">
    <source>
        <dbReference type="RuleBase" id="RU362116"/>
    </source>
</evidence>
<dbReference type="SUPFAM" id="SSF117143">
    <property type="entry name" value="Flagellar hook protein flgE"/>
    <property type="match status" value="1"/>
</dbReference>
<dbReference type="InterPro" id="IPR001444">
    <property type="entry name" value="Flag_bb_rod_N"/>
</dbReference>
<reference evidence="8 9" key="2">
    <citation type="journal article" date="2016" name="Genome Announc.">
        <title>Complete Genome Sequences of Two Interactive Moderate Thermophiles, Paenibacillus napthalenovorans 32O-Y and Paenibacillus sp. 32O-W.</title>
        <authorList>
            <person name="Butler R.R.III."/>
            <person name="Wang J."/>
            <person name="Stark B.C."/>
            <person name="Pombert J.F."/>
        </authorList>
    </citation>
    <scope>NUCLEOTIDE SEQUENCE [LARGE SCALE GENOMIC DNA]</scope>
    <source>
        <strain evidence="8 9">32O-Y</strain>
    </source>
</reference>
<evidence type="ECO:0000313" key="8">
    <source>
        <dbReference type="EMBL" id="ALS21640.1"/>
    </source>
</evidence>
<keyword evidence="3 4" id="KW-0975">Bacterial flagellum</keyword>
<feature type="domain" description="Flagellar hook protein FlgE/F/G-like D1" evidence="7">
    <location>
        <begin position="96"/>
        <end position="162"/>
    </location>
</feature>
<evidence type="ECO:0000259" key="6">
    <source>
        <dbReference type="Pfam" id="PF06429"/>
    </source>
</evidence>
<proteinExistence type="inferred from homology"/>
<sequence length="277" mass="29262">MLRSLYSGVSGMRGFQTKLDVIGNNIANVNTVGFKAGRVMFKDILSQTVSGVSAPTDERGGVNAKQIGLGVTVGAIDTLHTPGSAMTTNVVTDLRIDGDGFFMLRATEDQEQPFLSRAGNFTLDSNRRLVNADGLFVSDSEGGIIQLDDTVTAFSISQSGELITVGEDGTATPSGVFIGVVKVVNPSGLEKIGGNLYRVTPNAMPPDAQELPTGEEAQANNPVTGTGAIISGQLEMSNVDLTSEFTEMIIAQRGFQSNSRIITTSDEVLQEVVNLKR</sequence>
<dbReference type="PATRIC" id="fig|162209.4.peg.1342"/>
<dbReference type="OrthoDB" id="9800375at2"/>
<dbReference type="EMBL" id="CP013652">
    <property type="protein sequence ID" value="ALS21640.1"/>
    <property type="molecule type" value="Genomic_DNA"/>
</dbReference>
<dbReference type="Pfam" id="PF22692">
    <property type="entry name" value="LlgE_F_G_D1"/>
    <property type="match status" value="1"/>
</dbReference>
<protein>
    <recommendedName>
        <fullName evidence="4">Flagellar hook protein FlgE</fullName>
    </recommendedName>
</protein>
<keyword evidence="8" id="KW-0969">Cilium</keyword>
<keyword evidence="9" id="KW-1185">Reference proteome</keyword>
<dbReference type="GO" id="GO:0071978">
    <property type="term" value="P:bacterial-type flagellum-dependent swarming motility"/>
    <property type="evidence" value="ECO:0007669"/>
    <property type="project" value="TreeGrafter"/>
</dbReference>
<feature type="domain" description="Flagellar basal-body/hook protein C-terminal" evidence="6">
    <location>
        <begin position="231"/>
        <end position="275"/>
    </location>
</feature>
<dbReference type="Pfam" id="PF06429">
    <property type="entry name" value="Flg_bbr_C"/>
    <property type="match status" value="1"/>
</dbReference>
<dbReference type="GO" id="GO:0009425">
    <property type="term" value="C:bacterial-type flagellum basal body"/>
    <property type="evidence" value="ECO:0007669"/>
    <property type="project" value="UniProtKB-SubCell"/>
</dbReference>
<dbReference type="InterPro" id="IPR053967">
    <property type="entry name" value="LlgE_F_G-like_D1"/>
</dbReference>
<comment type="function">
    <text evidence="4">A flexible structure which links the flagellar filament to the drive apparatus in the basal body.</text>
</comment>
<keyword evidence="8" id="KW-0282">Flagellum</keyword>
<dbReference type="KEGG" id="pnp:IJ22_12640"/>
<dbReference type="InterPro" id="IPR020013">
    <property type="entry name" value="Flagellar_FlgE/F/G"/>
</dbReference>
<dbReference type="PANTHER" id="PTHR30435:SF1">
    <property type="entry name" value="FLAGELLAR HOOK PROTEIN FLGE"/>
    <property type="match status" value="1"/>
</dbReference>
<organism evidence="8 9">
    <name type="scientific">Paenibacillus naphthalenovorans</name>
    <dbReference type="NCBI Taxonomy" id="162209"/>
    <lineage>
        <taxon>Bacteria</taxon>
        <taxon>Bacillati</taxon>
        <taxon>Bacillota</taxon>
        <taxon>Bacilli</taxon>
        <taxon>Bacillales</taxon>
        <taxon>Paenibacillaceae</taxon>
        <taxon>Paenibacillus</taxon>
    </lineage>
</organism>
<dbReference type="GO" id="GO:0005829">
    <property type="term" value="C:cytosol"/>
    <property type="evidence" value="ECO:0007669"/>
    <property type="project" value="TreeGrafter"/>
</dbReference>
<evidence type="ECO:0000259" key="7">
    <source>
        <dbReference type="Pfam" id="PF22692"/>
    </source>
</evidence>
<dbReference type="STRING" id="162209.IJ22_12640"/>
<dbReference type="InterPro" id="IPR010930">
    <property type="entry name" value="Flg_bb/hook_C_dom"/>
</dbReference>
<dbReference type="NCBIfam" id="NF009278">
    <property type="entry name" value="PRK12636.1"/>
    <property type="match status" value="1"/>
</dbReference>
<keyword evidence="8" id="KW-0966">Cell projection</keyword>
<evidence type="ECO:0000256" key="3">
    <source>
        <dbReference type="ARBA" id="ARBA00023143"/>
    </source>
</evidence>
<evidence type="ECO:0000256" key="1">
    <source>
        <dbReference type="ARBA" id="ARBA00004117"/>
    </source>
</evidence>